<feature type="disulfide bond" evidence="19">
    <location>
        <begin position="39"/>
        <end position="44"/>
    </location>
</feature>
<dbReference type="Pfam" id="PF00141">
    <property type="entry name" value="peroxidase"/>
    <property type="match status" value="1"/>
</dbReference>
<feature type="binding site" evidence="17">
    <location>
        <position position="211"/>
    </location>
    <ligand>
        <name>Ca(2+)</name>
        <dbReference type="ChEBI" id="CHEBI:29108"/>
        <label>2</label>
    </ligand>
</feature>
<dbReference type="SUPFAM" id="SSF48113">
    <property type="entry name" value="Heme-dependent peroxidases"/>
    <property type="match status" value="1"/>
</dbReference>
<evidence type="ECO:0000256" key="20">
    <source>
        <dbReference type="RuleBase" id="RU362060"/>
    </source>
</evidence>
<evidence type="ECO:0000313" key="22">
    <source>
        <dbReference type="EMBL" id="EYU23053.1"/>
    </source>
</evidence>
<evidence type="ECO:0000256" key="19">
    <source>
        <dbReference type="PIRSR" id="PIRSR600823-5"/>
    </source>
</evidence>
<dbReference type="STRING" id="4155.A0A022Q741"/>
<keyword evidence="9 17" id="KW-0106">Calcium</keyword>
<dbReference type="eggNOG" id="ENOG502QQ2G">
    <property type="taxonomic scope" value="Eukaryota"/>
</dbReference>
<feature type="disulfide bond" evidence="19">
    <location>
        <begin position="88"/>
        <end position="292"/>
    </location>
</feature>
<comment type="similarity">
    <text evidence="2">Belongs to the peroxidase family. Ascorbate peroxidase subfamily.</text>
</comment>
<keyword evidence="10 20" id="KW-0560">Oxidoreductase</keyword>
<dbReference type="PRINTS" id="PR00461">
    <property type="entry name" value="PLPEROXIDASE"/>
</dbReference>
<feature type="binding site" evidence="17">
    <location>
        <position position="45"/>
    </location>
    <ligand>
        <name>Ca(2+)</name>
        <dbReference type="ChEBI" id="CHEBI:29108"/>
        <label>1</label>
    </ligand>
</feature>
<reference evidence="22 23" key="1">
    <citation type="journal article" date="2013" name="Proc. Natl. Acad. Sci. U.S.A.">
        <title>Fine-scale variation in meiotic recombination in Mimulus inferred from population shotgun sequencing.</title>
        <authorList>
            <person name="Hellsten U."/>
            <person name="Wright K.M."/>
            <person name="Jenkins J."/>
            <person name="Shu S."/>
            <person name="Yuan Y."/>
            <person name="Wessler S.R."/>
            <person name="Schmutz J."/>
            <person name="Willis J.H."/>
            <person name="Rokhsar D.S."/>
        </authorList>
    </citation>
    <scope>NUCLEOTIDE SEQUENCE [LARGE SCALE GENOMIC DNA]</scope>
    <source>
        <strain evidence="23">cv. DUN x IM62</strain>
    </source>
</reference>
<keyword evidence="14 20" id="KW-0376">Hydrogen peroxide</keyword>
<dbReference type="GO" id="GO:0046872">
    <property type="term" value="F:metal ion binding"/>
    <property type="evidence" value="ECO:0007669"/>
    <property type="project" value="UniProtKB-UniRule"/>
</dbReference>
<comment type="similarity">
    <text evidence="20">Belongs to the peroxidase family. Classical plant (class III) peroxidase subfamily.</text>
</comment>
<dbReference type="PANTHER" id="PTHR31235">
    <property type="entry name" value="PEROXIDASE 25-RELATED"/>
    <property type="match status" value="1"/>
</dbReference>
<dbReference type="InterPro" id="IPR033905">
    <property type="entry name" value="Secretory_peroxidase"/>
</dbReference>
<feature type="non-terminal residue" evidence="22">
    <location>
        <position position="1"/>
    </location>
</feature>
<evidence type="ECO:0000256" key="4">
    <source>
        <dbReference type="ARBA" id="ARBA00022525"/>
    </source>
</evidence>
<evidence type="ECO:0000256" key="2">
    <source>
        <dbReference type="ARBA" id="ARBA00006873"/>
    </source>
</evidence>
<evidence type="ECO:0000256" key="15">
    <source>
        <dbReference type="PIRSR" id="PIRSR600823-1"/>
    </source>
</evidence>
<keyword evidence="7 17" id="KW-0479">Metal-binding</keyword>
<evidence type="ECO:0000256" key="8">
    <source>
        <dbReference type="ARBA" id="ARBA00022729"/>
    </source>
</evidence>
<dbReference type="GO" id="GO:0042744">
    <property type="term" value="P:hydrogen peroxide catabolic process"/>
    <property type="evidence" value="ECO:0007669"/>
    <property type="project" value="UniProtKB-KW"/>
</dbReference>
<feature type="binding site" evidence="17">
    <location>
        <position position="43"/>
    </location>
    <ligand>
        <name>Ca(2+)</name>
        <dbReference type="ChEBI" id="CHEBI:29108"/>
        <label>1</label>
    </ligand>
</feature>
<feature type="binding site" evidence="17">
    <location>
        <position position="38"/>
    </location>
    <ligand>
        <name>Ca(2+)</name>
        <dbReference type="ChEBI" id="CHEBI:29108"/>
        <label>1</label>
    </ligand>
</feature>
<dbReference type="GO" id="GO:0050832">
    <property type="term" value="P:defense response to fungus"/>
    <property type="evidence" value="ECO:0007669"/>
    <property type="project" value="UniProtKB-ARBA"/>
</dbReference>
<evidence type="ECO:0000256" key="5">
    <source>
        <dbReference type="ARBA" id="ARBA00022559"/>
    </source>
</evidence>
<dbReference type="InterPro" id="IPR000823">
    <property type="entry name" value="Peroxidase_pln"/>
</dbReference>
<evidence type="ECO:0000256" key="3">
    <source>
        <dbReference type="ARBA" id="ARBA00012313"/>
    </source>
</evidence>
<evidence type="ECO:0000256" key="11">
    <source>
        <dbReference type="ARBA" id="ARBA00023004"/>
    </source>
</evidence>
<feature type="disulfide bond" evidence="19">
    <location>
        <begin position="6"/>
        <end position="82"/>
    </location>
</feature>
<dbReference type="PROSITE" id="PS50873">
    <property type="entry name" value="PEROXIDASE_4"/>
    <property type="match status" value="1"/>
</dbReference>
<keyword evidence="5 20" id="KW-0575">Peroxidase</keyword>
<keyword evidence="6 20" id="KW-0349">Heme</keyword>
<dbReference type="Proteomes" id="UP000030748">
    <property type="component" value="Unassembled WGS sequence"/>
</dbReference>
<evidence type="ECO:0000256" key="16">
    <source>
        <dbReference type="PIRSR" id="PIRSR600823-2"/>
    </source>
</evidence>
<dbReference type="GO" id="GO:0006979">
    <property type="term" value="P:response to oxidative stress"/>
    <property type="evidence" value="ECO:0007669"/>
    <property type="project" value="UniProtKB-UniRule"/>
</dbReference>
<dbReference type="PROSITE" id="PS00435">
    <property type="entry name" value="PEROXIDASE_1"/>
    <property type="match status" value="1"/>
</dbReference>
<dbReference type="InterPro" id="IPR019794">
    <property type="entry name" value="Peroxidases_AS"/>
</dbReference>
<feature type="binding site" evidence="17">
    <location>
        <position position="219"/>
    </location>
    <ligand>
        <name>Ca(2+)</name>
        <dbReference type="ChEBI" id="CHEBI:29108"/>
        <label>2</label>
    </ligand>
</feature>
<dbReference type="Gene3D" id="1.10.520.10">
    <property type="match status" value="1"/>
</dbReference>
<evidence type="ECO:0000256" key="13">
    <source>
        <dbReference type="ARBA" id="ARBA00023180"/>
    </source>
</evidence>
<dbReference type="PROSITE" id="PS00436">
    <property type="entry name" value="PEROXIDASE_2"/>
    <property type="match status" value="1"/>
</dbReference>
<comment type="subcellular location">
    <subcellularLocation>
        <location evidence="20">Secreted</location>
    </subcellularLocation>
</comment>
<evidence type="ECO:0000256" key="9">
    <source>
        <dbReference type="ARBA" id="ARBA00022837"/>
    </source>
</evidence>
<accession>A0A022Q741</accession>
<feature type="active site" description="Proton acceptor" evidence="15">
    <location>
        <position position="37"/>
    </location>
</feature>
<feature type="binding site" evidence="16">
    <location>
        <position position="129"/>
    </location>
    <ligand>
        <name>substrate</name>
    </ligand>
</feature>
<feature type="disulfide bond" evidence="19">
    <location>
        <begin position="166"/>
        <end position="198"/>
    </location>
</feature>
<dbReference type="InterPro" id="IPR002016">
    <property type="entry name" value="Haem_peroxidase"/>
</dbReference>
<evidence type="ECO:0000256" key="12">
    <source>
        <dbReference type="ARBA" id="ARBA00023157"/>
    </source>
</evidence>
<evidence type="ECO:0000256" key="1">
    <source>
        <dbReference type="ARBA" id="ARBA00000189"/>
    </source>
</evidence>
<dbReference type="EC" id="1.11.1.7" evidence="3 20"/>
<feature type="domain" description="Plant heme peroxidase family profile" evidence="21">
    <location>
        <begin position="1"/>
        <end position="296"/>
    </location>
</feature>
<dbReference type="FunFam" id="1.10.420.10:FF:000010">
    <property type="entry name" value="Peroxidase"/>
    <property type="match status" value="1"/>
</dbReference>
<evidence type="ECO:0000256" key="10">
    <source>
        <dbReference type="ARBA" id="ARBA00023002"/>
    </source>
</evidence>
<keyword evidence="11 17" id="KW-0408">Iron</keyword>
<evidence type="ECO:0000256" key="17">
    <source>
        <dbReference type="PIRSR" id="PIRSR600823-3"/>
    </source>
</evidence>
<comment type="function">
    <text evidence="20">Removal of H(2)O(2), oxidation of toxic reductants, biosynthesis and degradation of lignin, suberization, auxin catabolism, response to environmental stresses such as wounding, pathogen attack and oxidative stress.</text>
</comment>
<dbReference type="AlphaFoldDB" id="A0A022Q741"/>
<keyword evidence="8" id="KW-0732">Signal</keyword>
<keyword evidence="12 19" id="KW-1015">Disulfide bond</keyword>
<protein>
    <recommendedName>
        <fullName evidence="3 20">Peroxidase</fullName>
        <ecNumber evidence="3 20">1.11.1.7</ecNumber>
    </recommendedName>
</protein>
<evidence type="ECO:0000256" key="7">
    <source>
        <dbReference type="ARBA" id="ARBA00022723"/>
    </source>
</evidence>
<name>A0A022Q741_ERYGU</name>
<organism evidence="22 23">
    <name type="scientific">Erythranthe guttata</name>
    <name type="common">Yellow monkey flower</name>
    <name type="synonym">Mimulus guttatus</name>
    <dbReference type="NCBI Taxonomy" id="4155"/>
    <lineage>
        <taxon>Eukaryota</taxon>
        <taxon>Viridiplantae</taxon>
        <taxon>Streptophyta</taxon>
        <taxon>Embryophyta</taxon>
        <taxon>Tracheophyta</taxon>
        <taxon>Spermatophyta</taxon>
        <taxon>Magnoliopsida</taxon>
        <taxon>eudicotyledons</taxon>
        <taxon>Gunneridae</taxon>
        <taxon>Pentapetalae</taxon>
        <taxon>asterids</taxon>
        <taxon>lamiids</taxon>
        <taxon>Lamiales</taxon>
        <taxon>Phrymaceae</taxon>
        <taxon>Erythranthe</taxon>
    </lineage>
</organism>
<keyword evidence="4 20" id="KW-0964">Secreted</keyword>
<dbReference type="GO" id="GO:0004601">
    <property type="term" value="F:peroxidase activity"/>
    <property type="evidence" value="ECO:0000318"/>
    <property type="project" value="GO_Central"/>
</dbReference>
<keyword evidence="13" id="KW-0325">Glycoprotein</keyword>
<dbReference type="GO" id="GO:0009505">
    <property type="term" value="C:plant-type cell wall"/>
    <property type="evidence" value="ECO:0000318"/>
    <property type="project" value="GO_Central"/>
</dbReference>
<comment type="cofactor">
    <cofactor evidence="17 20">
        <name>Ca(2+)</name>
        <dbReference type="ChEBI" id="CHEBI:29108"/>
    </cofactor>
    <text evidence="17 20">Binds 2 calcium ions per subunit.</text>
</comment>
<dbReference type="GO" id="GO:0140825">
    <property type="term" value="F:lactoperoxidase activity"/>
    <property type="evidence" value="ECO:0007669"/>
    <property type="project" value="UniProtKB-EC"/>
</dbReference>
<comment type="catalytic activity">
    <reaction evidence="1 20">
        <text>2 a phenolic donor + H2O2 = 2 a phenolic radical donor + 2 H2O</text>
        <dbReference type="Rhea" id="RHEA:56136"/>
        <dbReference type="ChEBI" id="CHEBI:15377"/>
        <dbReference type="ChEBI" id="CHEBI:16240"/>
        <dbReference type="ChEBI" id="CHEBI:139520"/>
        <dbReference type="ChEBI" id="CHEBI:139521"/>
        <dbReference type="EC" id="1.11.1.7"/>
    </reaction>
</comment>
<feature type="binding site" evidence="17">
    <location>
        <position position="56"/>
    </location>
    <ligand>
        <name>Ca(2+)</name>
        <dbReference type="ChEBI" id="CHEBI:29108"/>
        <label>1</label>
    </ligand>
</feature>
<dbReference type="Gene3D" id="1.10.420.10">
    <property type="entry name" value="Peroxidase, domain 2"/>
    <property type="match status" value="1"/>
</dbReference>
<dbReference type="EMBL" id="KI632182">
    <property type="protein sequence ID" value="EYU23053.1"/>
    <property type="molecule type" value="Genomic_DNA"/>
</dbReference>
<feature type="binding site" evidence="17">
    <location>
        <position position="41"/>
    </location>
    <ligand>
        <name>Ca(2+)</name>
        <dbReference type="ChEBI" id="CHEBI:29108"/>
        <label>1</label>
    </ligand>
</feature>
<dbReference type="FunFam" id="1.10.520.10:FF:000001">
    <property type="entry name" value="Peroxidase"/>
    <property type="match status" value="1"/>
</dbReference>
<proteinExistence type="inferred from homology"/>
<feature type="site" description="Transition state stabilizer" evidence="18">
    <location>
        <position position="33"/>
    </location>
</feature>
<dbReference type="InterPro" id="IPR010255">
    <property type="entry name" value="Haem_peroxidase_sf"/>
</dbReference>
<feature type="binding site" description="axial binding residue" evidence="17">
    <location>
        <position position="159"/>
    </location>
    <ligand>
        <name>heme b</name>
        <dbReference type="ChEBI" id="CHEBI:60344"/>
    </ligand>
    <ligandPart>
        <name>Fe</name>
        <dbReference type="ChEBI" id="CHEBI:18248"/>
    </ligandPart>
</feature>
<evidence type="ECO:0000259" key="21">
    <source>
        <dbReference type="PROSITE" id="PS50873"/>
    </source>
</evidence>
<gene>
    <name evidence="22" type="ORF">MIMGU_mgv1a023088mg</name>
</gene>
<dbReference type="CDD" id="cd00693">
    <property type="entry name" value="secretory_peroxidase"/>
    <property type="match status" value="1"/>
</dbReference>
<evidence type="ECO:0000256" key="6">
    <source>
        <dbReference type="ARBA" id="ARBA00022617"/>
    </source>
</evidence>
<evidence type="ECO:0000256" key="18">
    <source>
        <dbReference type="PIRSR" id="PIRSR600823-4"/>
    </source>
</evidence>
<keyword evidence="23" id="KW-1185">Reference proteome</keyword>
<dbReference type="InterPro" id="IPR019793">
    <property type="entry name" value="Peroxidases_heam-ligand_BS"/>
</dbReference>
<dbReference type="GO" id="GO:0006950">
    <property type="term" value="P:response to stress"/>
    <property type="evidence" value="ECO:0000318"/>
    <property type="project" value="GO_Central"/>
</dbReference>
<evidence type="ECO:0000313" key="23">
    <source>
        <dbReference type="Proteomes" id="UP000030748"/>
    </source>
</evidence>
<evidence type="ECO:0000256" key="14">
    <source>
        <dbReference type="ARBA" id="ARBA00023324"/>
    </source>
</evidence>
<feature type="binding site" evidence="17">
    <location>
        <position position="47"/>
    </location>
    <ligand>
        <name>Ca(2+)</name>
        <dbReference type="ChEBI" id="CHEBI:29108"/>
        <label>1</label>
    </ligand>
</feature>
<dbReference type="GO" id="GO:0020037">
    <property type="term" value="F:heme binding"/>
    <property type="evidence" value="ECO:0007669"/>
    <property type="project" value="UniProtKB-UniRule"/>
</dbReference>
<dbReference type="GO" id="GO:0005576">
    <property type="term" value="C:extracellular region"/>
    <property type="evidence" value="ECO:0007669"/>
    <property type="project" value="UniProtKB-SubCell"/>
</dbReference>
<sequence length="296" mass="32056">FYSSSCPKAESIVRSTVESHFNQDSTLAAALLRLHFHDCFVQGCDASVLIDTPSSERKAVPNLGLRGFQVIDDAKSQLEALCPGVVSCADILALAARDSVDLSGGPSWGVGTGRRDGRISLSSEASNLPSPFDSVAIQQQKFAAKGLDDHDLVTLVGAHSIGQTDCLFMRYRLYNFTASGTADPTISQSFLGTLQSLCSKDGDGSKRVALDKDSQFKFDSSFFKNLRNGNGILESDQRLWGDSSTRRIVDNYAGSIRGLLGFRFNFEFPKAMIKMSSIEVKSGAQGEIRKVCSKIN</sequence>
<comment type="cofactor">
    <cofactor evidence="17 20">
        <name>heme b</name>
        <dbReference type="ChEBI" id="CHEBI:60344"/>
    </cofactor>
    <text evidence="17 20">Binds 1 heme b (iron(II)-protoporphyrin IX) group per subunit.</text>
</comment>
<dbReference type="PRINTS" id="PR00458">
    <property type="entry name" value="PEROXIDASE"/>
</dbReference>